<dbReference type="HOGENOM" id="CLU_2502465_0_0_1"/>
<dbReference type="AlphaFoldDB" id="A0A061EEK8"/>
<reference evidence="1 2" key="1">
    <citation type="journal article" date="2013" name="Genome Biol.">
        <title>The genome sequence of the most widely cultivated cacao type and its use to identify candidate genes regulating pod color.</title>
        <authorList>
            <person name="Motamayor J.C."/>
            <person name="Mockaitis K."/>
            <person name="Schmutz J."/>
            <person name="Haiminen N."/>
            <person name="Iii D.L."/>
            <person name="Cornejo O."/>
            <person name="Findley S.D."/>
            <person name="Zheng P."/>
            <person name="Utro F."/>
            <person name="Royaert S."/>
            <person name="Saski C."/>
            <person name="Jenkins J."/>
            <person name="Podicheti R."/>
            <person name="Zhao M."/>
            <person name="Scheffler B.E."/>
            <person name="Stack J.C."/>
            <person name="Feltus F.A."/>
            <person name="Mustiga G.M."/>
            <person name="Amores F."/>
            <person name="Phillips W."/>
            <person name="Marelli J.P."/>
            <person name="May G.D."/>
            <person name="Shapiro H."/>
            <person name="Ma J."/>
            <person name="Bustamante C.D."/>
            <person name="Schnell R.J."/>
            <person name="Main D."/>
            <person name="Gilbert D."/>
            <person name="Parida L."/>
            <person name="Kuhn D.N."/>
        </authorList>
    </citation>
    <scope>NUCLEOTIDE SEQUENCE [LARGE SCALE GENOMIC DNA]</scope>
    <source>
        <strain evidence="2">cv. Matina 1-6</strain>
    </source>
</reference>
<name>A0A061EEK8_THECC</name>
<dbReference type="Gramene" id="EOY03435">
    <property type="protein sequence ID" value="EOY03435"/>
    <property type="gene ID" value="TCM_018501"/>
</dbReference>
<sequence>MWCYRDCSTTLAKNLKGSFCVLVRVSSWQLLDEQKSTKDAVETVDLSGVDSGNSSLATWISSGAKRALVQIEIELQSMKREQMKWR</sequence>
<evidence type="ECO:0000313" key="2">
    <source>
        <dbReference type="Proteomes" id="UP000026915"/>
    </source>
</evidence>
<dbReference type="InParanoid" id="A0A061EEK8"/>
<proteinExistence type="predicted"/>
<organism evidence="1 2">
    <name type="scientific">Theobroma cacao</name>
    <name type="common">Cacao</name>
    <name type="synonym">Cocoa</name>
    <dbReference type="NCBI Taxonomy" id="3641"/>
    <lineage>
        <taxon>Eukaryota</taxon>
        <taxon>Viridiplantae</taxon>
        <taxon>Streptophyta</taxon>
        <taxon>Embryophyta</taxon>
        <taxon>Tracheophyta</taxon>
        <taxon>Spermatophyta</taxon>
        <taxon>Magnoliopsida</taxon>
        <taxon>eudicotyledons</taxon>
        <taxon>Gunneridae</taxon>
        <taxon>Pentapetalae</taxon>
        <taxon>rosids</taxon>
        <taxon>malvids</taxon>
        <taxon>Malvales</taxon>
        <taxon>Malvaceae</taxon>
        <taxon>Byttnerioideae</taxon>
        <taxon>Theobroma</taxon>
    </lineage>
</organism>
<dbReference type="EMBL" id="CM001882">
    <property type="protein sequence ID" value="EOY03435.1"/>
    <property type="molecule type" value="Genomic_DNA"/>
</dbReference>
<dbReference type="Proteomes" id="UP000026915">
    <property type="component" value="Chromosome 4"/>
</dbReference>
<evidence type="ECO:0000313" key="1">
    <source>
        <dbReference type="EMBL" id="EOY03435.1"/>
    </source>
</evidence>
<protein>
    <submittedName>
        <fullName evidence="1">Uncharacterized protein</fullName>
    </submittedName>
</protein>
<keyword evidence="2" id="KW-1185">Reference proteome</keyword>
<accession>A0A061EEK8</accession>
<gene>
    <name evidence="1" type="ORF">TCM_018501</name>
</gene>